<dbReference type="PANTHER" id="PTHR46796:SF12">
    <property type="entry name" value="HTH-TYPE DNA-BINDING TRANSCRIPTIONAL ACTIVATOR EUTR"/>
    <property type="match status" value="1"/>
</dbReference>
<dbReference type="Pfam" id="PF12833">
    <property type="entry name" value="HTH_18"/>
    <property type="match status" value="1"/>
</dbReference>
<dbReference type="PROSITE" id="PS01124">
    <property type="entry name" value="HTH_ARAC_FAMILY_2"/>
    <property type="match status" value="1"/>
</dbReference>
<evidence type="ECO:0000313" key="6">
    <source>
        <dbReference type="Proteomes" id="UP000216311"/>
    </source>
</evidence>
<dbReference type="PANTHER" id="PTHR46796">
    <property type="entry name" value="HTH-TYPE TRANSCRIPTIONAL ACTIVATOR RHAS-RELATED"/>
    <property type="match status" value="1"/>
</dbReference>
<name>A0A255HCQ8_9ACTN</name>
<keyword evidence="6" id="KW-1185">Reference proteome</keyword>
<dbReference type="AlphaFoldDB" id="A0A255HCQ8"/>
<dbReference type="InterPro" id="IPR050204">
    <property type="entry name" value="AraC_XylS_family_regulators"/>
</dbReference>
<dbReference type="EMBL" id="NMVQ01000001">
    <property type="protein sequence ID" value="OYO25046.1"/>
    <property type="molecule type" value="Genomic_DNA"/>
</dbReference>
<gene>
    <name evidence="5" type="ORF">CGZ93_00845</name>
</gene>
<dbReference type="InterPro" id="IPR035418">
    <property type="entry name" value="AraC-bd_2"/>
</dbReference>
<reference evidence="5 6" key="1">
    <citation type="submission" date="2017-07" db="EMBL/GenBank/DDBJ databases">
        <title>Draft whole genome sequences of clinical Proprionibacteriaceae strains.</title>
        <authorList>
            <person name="Bernier A.-M."/>
            <person name="Bernard K."/>
            <person name="Domingo M.-C."/>
        </authorList>
    </citation>
    <scope>NUCLEOTIDE SEQUENCE [LARGE SCALE GENOMIC DNA]</scope>
    <source>
        <strain evidence="5 6">NML 130396</strain>
    </source>
</reference>
<evidence type="ECO:0000259" key="4">
    <source>
        <dbReference type="PROSITE" id="PS01124"/>
    </source>
</evidence>
<keyword evidence="3" id="KW-0804">Transcription</keyword>
<dbReference type="RefSeq" id="WP_094362253.1">
    <property type="nucleotide sequence ID" value="NZ_NMVQ01000001.1"/>
</dbReference>
<evidence type="ECO:0000256" key="1">
    <source>
        <dbReference type="ARBA" id="ARBA00023015"/>
    </source>
</evidence>
<comment type="caution">
    <text evidence="5">The sequence shown here is derived from an EMBL/GenBank/DDBJ whole genome shotgun (WGS) entry which is preliminary data.</text>
</comment>
<dbReference type="GO" id="GO:0043565">
    <property type="term" value="F:sequence-specific DNA binding"/>
    <property type="evidence" value="ECO:0007669"/>
    <property type="project" value="InterPro"/>
</dbReference>
<proteinExistence type="predicted"/>
<dbReference type="SMART" id="SM00342">
    <property type="entry name" value="HTH_ARAC"/>
    <property type="match status" value="1"/>
</dbReference>
<dbReference type="InterPro" id="IPR018060">
    <property type="entry name" value="HTH_AraC"/>
</dbReference>
<organism evidence="5 6">
    <name type="scientific">Enemella dayhoffiae</name>
    <dbReference type="NCBI Taxonomy" id="2016507"/>
    <lineage>
        <taxon>Bacteria</taxon>
        <taxon>Bacillati</taxon>
        <taxon>Actinomycetota</taxon>
        <taxon>Actinomycetes</taxon>
        <taxon>Propionibacteriales</taxon>
        <taxon>Propionibacteriaceae</taxon>
        <taxon>Enemella</taxon>
    </lineage>
</organism>
<protein>
    <submittedName>
        <fullName evidence="5">AraC family transcriptional regulator</fullName>
    </submittedName>
</protein>
<dbReference type="Pfam" id="PF14525">
    <property type="entry name" value="AraC_binding_2"/>
    <property type="match status" value="1"/>
</dbReference>
<accession>A0A255HCQ8</accession>
<dbReference type="OrthoDB" id="5464689at2"/>
<sequence length="318" mass="35118">MSTTTPVRRRLHTRDVDRARTEIGQLFCPHELRPGRSGVDVRLAAHRSGPVGVVGLDYGHLVRITPGALETFYLVMVPLGGRARIDHGNDRIVSDPSVAAVLSPVEQVDMLWGERNPQLLCWLERSAIEREVALLTDGSVSGPVRFQTELRINQPGVRPWLAQVRRLWQELSRDQAQVRHWERSVLTSLLTTQPHNHSVAISHAGGDAATVRRATAWMEARIGQAISMPQVAASVGVGVRQLQKAFRAELDDSPAAWLKQRRMILARERLQAALPGSTTVTSIASGLSINHLGRFSTEYREAFGESPSDTLNRLPAIA</sequence>
<dbReference type="InterPro" id="IPR009057">
    <property type="entry name" value="Homeodomain-like_sf"/>
</dbReference>
<evidence type="ECO:0000256" key="3">
    <source>
        <dbReference type="ARBA" id="ARBA00023163"/>
    </source>
</evidence>
<dbReference type="Gene3D" id="1.10.10.60">
    <property type="entry name" value="Homeodomain-like"/>
    <property type="match status" value="1"/>
</dbReference>
<dbReference type="Proteomes" id="UP000216311">
    <property type="component" value="Unassembled WGS sequence"/>
</dbReference>
<keyword evidence="1" id="KW-0805">Transcription regulation</keyword>
<feature type="domain" description="HTH araC/xylS-type" evidence="4">
    <location>
        <begin position="212"/>
        <end position="313"/>
    </location>
</feature>
<keyword evidence="2" id="KW-0238">DNA-binding</keyword>
<evidence type="ECO:0000256" key="2">
    <source>
        <dbReference type="ARBA" id="ARBA00023125"/>
    </source>
</evidence>
<evidence type="ECO:0000313" key="5">
    <source>
        <dbReference type="EMBL" id="OYO25046.1"/>
    </source>
</evidence>
<dbReference type="SUPFAM" id="SSF46689">
    <property type="entry name" value="Homeodomain-like"/>
    <property type="match status" value="1"/>
</dbReference>
<dbReference type="GO" id="GO:0003700">
    <property type="term" value="F:DNA-binding transcription factor activity"/>
    <property type="evidence" value="ECO:0007669"/>
    <property type="project" value="InterPro"/>
</dbReference>